<evidence type="ECO:0000256" key="1">
    <source>
        <dbReference type="ARBA" id="ARBA00004651"/>
    </source>
</evidence>
<evidence type="ECO:0000256" key="5">
    <source>
        <dbReference type="ARBA" id="ARBA00023136"/>
    </source>
</evidence>
<feature type="transmembrane region" description="Helical" evidence="6">
    <location>
        <begin position="12"/>
        <end position="31"/>
    </location>
</feature>
<comment type="subcellular location">
    <subcellularLocation>
        <location evidence="1">Cell membrane</location>
        <topology evidence="1">Multi-pass membrane protein</topology>
    </subcellularLocation>
</comment>
<keyword evidence="2" id="KW-1003">Cell membrane</keyword>
<keyword evidence="5 6" id="KW-0472">Membrane</keyword>
<dbReference type="Proteomes" id="UP000722357">
    <property type="component" value="Unassembled WGS sequence"/>
</dbReference>
<dbReference type="PANTHER" id="PTHR30250">
    <property type="entry name" value="PST FAMILY PREDICTED COLANIC ACID TRANSPORTER"/>
    <property type="match status" value="1"/>
</dbReference>
<feature type="transmembrane region" description="Helical" evidence="6">
    <location>
        <begin position="43"/>
        <end position="65"/>
    </location>
</feature>
<feature type="transmembrane region" description="Helical" evidence="6">
    <location>
        <begin position="343"/>
        <end position="364"/>
    </location>
</feature>
<reference evidence="7" key="2">
    <citation type="submission" date="2021-09" db="EMBL/GenBank/DDBJ databases">
        <authorList>
            <person name="Gilroy R."/>
        </authorList>
    </citation>
    <scope>NUCLEOTIDE SEQUENCE</scope>
    <source>
        <strain evidence="7">9794</strain>
    </source>
</reference>
<evidence type="ECO:0000256" key="3">
    <source>
        <dbReference type="ARBA" id="ARBA00022692"/>
    </source>
</evidence>
<comment type="caution">
    <text evidence="7">The sequence shown here is derived from an EMBL/GenBank/DDBJ whole genome shotgun (WGS) entry which is preliminary data.</text>
</comment>
<feature type="transmembrane region" description="Helical" evidence="6">
    <location>
        <begin position="187"/>
        <end position="207"/>
    </location>
</feature>
<organism evidence="7 8">
    <name type="scientific">Phocaeicola plebeius</name>
    <dbReference type="NCBI Taxonomy" id="310297"/>
    <lineage>
        <taxon>Bacteria</taxon>
        <taxon>Pseudomonadati</taxon>
        <taxon>Bacteroidota</taxon>
        <taxon>Bacteroidia</taxon>
        <taxon>Bacteroidales</taxon>
        <taxon>Bacteroidaceae</taxon>
        <taxon>Phocaeicola</taxon>
    </lineage>
</organism>
<reference evidence="7" key="1">
    <citation type="journal article" date="2021" name="PeerJ">
        <title>Extensive microbial diversity within the chicken gut microbiome revealed by metagenomics and culture.</title>
        <authorList>
            <person name="Gilroy R."/>
            <person name="Ravi A."/>
            <person name="Getino M."/>
            <person name="Pursley I."/>
            <person name="Horton D.L."/>
            <person name="Alikhan N.F."/>
            <person name="Baker D."/>
            <person name="Gharbi K."/>
            <person name="Hall N."/>
            <person name="Watson M."/>
            <person name="Adriaenssens E.M."/>
            <person name="Foster-Nyarko E."/>
            <person name="Jarju S."/>
            <person name="Secka A."/>
            <person name="Antonio M."/>
            <person name="Oren A."/>
            <person name="Chaudhuri R.R."/>
            <person name="La Ragione R."/>
            <person name="Hildebrand F."/>
            <person name="Pallen M.J."/>
        </authorList>
    </citation>
    <scope>NUCLEOTIDE SEQUENCE</scope>
    <source>
        <strain evidence="7">9794</strain>
    </source>
</reference>
<gene>
    <name evidence="7" type="ORF">K8V40_01200</name>
</gene>
<keyword evidence="3 6" id="KW-0812">Transmembrane</keyword>
<dbReference type="PANTHER" id="PTHR30250:SF26">
    <property type="entry name" value="PSMA PROTEIN"/>
    <property type="match status" value="1"/>
</dbReference>
<evidence type="ECO:0000256" key="4">
    <source>
        <dbReference type="ARBA" id="ARBA00022989"/>
    </source>
</evidence>
<evidence type="ECO:0000313" key="7">
    <source>
        <dbReference type="EMBL" id="HJF80258.1"/>
    </source>
</evidence>
<dbReference type="EMBL" id="DYWE01000012">
    <property type="protein sequence ID" value="HJF80258.1"/>
    <property type="molecule type" value="Genomic_DNA"/>
</dbReference>
<feature type="transmembrane region" description="Helical" evidence="6">
    <location>
        <begin position="129"/>
        <end position="147"/>
    </location>
</feature>
<dbReference type="AlphaFoldDB" id="A0A921L4Y7"/>
<feature type="transmembrane region" description="Helical" evidence="6">
    <location>
        <begin position="315"/>
        <end position="337"/>
    </location>
</feature>
<evidence type="ECO:0000313" key="8">
    <source>
        <dbReference type="Proteomes" id="UP000722357"/>
    </source>
</evidence>
<feature type="transmembrane region" description="Helical" evidence="6">
    <location>
        <begin position="435"/>
        <end position="459"/>
    </location>
</feature>
<name>A0A921L4Y7_9BACT</name>
<evidence type="ECO:0000256" key="6">
    <source>
        <dbReference type="SAM" id="Phobius"/>
    </source>
</evidence>
<feature type="transmembrane region" description="Helical" evidence="6">
    <location>
        <begin position="159"/>
        <end position="181"/>
    </location>
</feature>
<feature type="transmembrane region" description="Helical" evidence="6">
    <location>
        <begin position="465"/>
        <end position="486"/>
    </location>
</feature>
<feature type="transmembrane region" description="Helical" evidence="6">
    <location>
        <begin position="402"/>
        <end position="423"/>
    </location>
</feature>
<feature type="transmembrane region" description="Helical" evidence="6">
    <location>
        <begin position="86"/>
        <end position="113"/>
    </location>
</feature>
<proteinExistence type="predicted"/>
<evidence type="ECO:0008006" key="9">
    <source>
        <dbReference type="Google" id="ProtNLM"/>
    </source>
</evidence>
<sequence length="512" mass="57366">MSAETNKRIVKNTIFLYIRTFVSMIISLYTSRKILEALGVSDFGIQNVVGGVITMLTFLNGSMSVATQRFLSVELGRKDKSKYNRIFNMAVLIHIGLAVLVLIAAETIGLWFVNTYLNIPAGRMTAANWVYQASILSTILGILQTPYHASIISHEHMHIYAYVGLGESFGRLFLVLLLIVYPYDRLIFWGFITFFFQFLIAIIYRVYCIRQFPECKLCLKWDHSVFSSMLKFTGWNMFGTIAWLLKDQGVNILMNIFGGTVANAARGISVQVSSAVQGLTGGFQSAVNPQLTKRYAAKDTEATCRLLCESSKISYFLLFIIALPVMMEADFILKLWLVEVPPMAPLFTRIILIESLLSAMGNPMITSLMATGNIKWYQIVVGSSLLFIVPIAYIFLKIGFPIETALIVSALFILLGDVMRVIFCKKQLGLSLRFFSLKVVLPITVVTILSVILPGLIHYHLSEGWSRLILSTIVSCIIVAVLIYTIGLTTTERNFIITGIVSRIKRTFHQAD</sequence>
<feature type="transmembrane region" description="Helical" evidence="6">
    <location>
        <begin position="376"/>
        <end position="396"/>
    </location>
</feature>
<dbReference type="InterPro" id="IPR050833">
    <property type="entry name" value="Poly_Biosynth_Transport"/>
</dbReference>
<protein>
    <recommendedName>
        <fullName evidence="9">Lipopolysaccharide biosynthesis protein</fullName>
    </recommendedName>
</protein>
<accession>A0A921L4Y7</accession>
<keyword evidence="4 6" id="KW-1133">Transmembrane helix</keyword>
<dbReference type="GO" id="GO:0005886">
    <property type="term" value="C:plasma membrane"/>
    <property type="evidence" value="ECO:0007669"/>
    <property type="project" value="UniProtKB-SubCell"/>
</dbReference>
<evidence type="ECO:0000256" key="2">
    <source>
        <dbReference type="ARBA" id="ARBA00022475"/>
    </source>
</evidence>